<organism evidence="2">
    <name type="scientific">viral metagenome</name>
    <dbReference type="NCBI Taxonomy" id="1070528"/>
    <lineage>
        <taxon>unclassified sequences</taxon>
        <taxon>metagenomes</taxon>
        <taxon>organismal metagenomes</taxon>
    </lineage>
</organism>
<dbReference type="InterPro" id="IPR013087">
    <property type="entry name" value="Znf_C2H2_type"/>
</dbReference>
<name>A0A6C0C4Q4_9ZZZZ</name>
<sequence length="282" mass="33040">MGSKKEKKLQKVAKSYSCQYCDYFTFRKSSYDKHLQTIKHKENVGPNGSKIDEKVAKSCKSYICEFCEKEYHTRGGLRKHKKKCKKVDYSKEDMIKLLREISWKPDDVQNAMKLAGTTNNTNNISINVYLNEHCKDALNLDDFVKKIQLSVKDVLKTNSLGLEDGVSNVVIKELEDLSANKRPIHCVDKKRNKFYIKDNDEWKKEDAEKIIKAAEQIRVKHIIMLEDWEKEHPNYLTLGHKEHTMWQHMVATFTKKITNKDKDRIVKAIKRRVMIKEAMGEI</sequence>
<evidence type="ECO:0000259" key="1">
    <source>
        <dbReference type="SMART" id="SM00355"/>
    </source>
</evidence>
<dbReference type="SMART" id="SM00355">
    <property type="entry name" value="ZnF_C2H2"/>
    <property type="match status" value="2"/>
</dbReference>
<proteinExistence type="predicted"/>
<dbReference type="Gene3D" id="3.30.160.60">
    <property type="entry name" value="Classic Zinc Finger"/>
    <property type="match status" value="1"/>
</dbReference>
<feature type="domain" description="C2H2-type" evidence="1">
    <location>
        <begin position="16"/>
        <end position="40"/>
    </location>
</feature>
<reference evidence="2" key="1">
    <citation type="journal article" date="2020" name="Nature">
        <title>Giant virus diversity and host interactions through global metagenomics.</title>
        <authorList>
            <person name="Schulz F."/>
            <person name="Roux S."/>
            <person name="Paez-Espino D."/>
            <person name="Jungbluth S."/>
            <person name="Walsh D.A."/>
            <person name="Denef V.J."/>
            <person name="McMahon K.D."/>
            <person name="Konstantinidis K.T."/>
            <person name="Eloe-Fadrosh E.A."/>
            <person name="Kyrpides N.C."/>
            <person name="Woyke T."/>
        </authorList>
    </citation>
    <scope>NUCLEOTIDE SEQUENCE</scope>
    <source>
        <strain evidence="2">GVMAG-M-3300020185-18</strain>
    </source>
</reference>
<evidence type="ECO:0000313" key="2">
    <source>
        <dbReference type="EMBL" id="QHS98754.1"/>
    </source>
</evidence>
<protein>
    <recommendedName>
        <fullName evidence="1">C2H2-type domain-containing protein</fullName>
    </recommendedName>
</protein>
<dbReference type="AlphaFoldDB" id="A0A6C0C4Q4"/>
<feature type="domain" description="C2H2-type" evidence="1">
    <location>
        <begin position="62"/>
        <end position="82"/>
    </location>
</feature>
<accession>A0A6C0C4Q4</accession>
<dbReference type="EMBL" id="MN739322">
    <property type="protein sequence ID" value="QHS98754.1"/>
    <property type="molecule type" value="Genomic_DNA"/>
</dbReference>